<sequence length="176" mass="18482">MSSIFPVNTTALLILQQSRPLARSSDGSVDAGASGLVGAGSPLTQARAKISDAMFSVNSVDPTEMKVRLIGRLGEEFGIKQSDYTSMTAYGWDIKRAVDQLKAKPGSALVISAIEKRLGLDRLGVSLDDLVDATIDPKSDGGKKLDAALAKQAGEFAKGRGFTGSLQPDEIGIYGH</sequence>
<dbReference type="Proteomes" id="UP001548832">
    <property type="component" value="Unassembled WGS sequence"/>
</dbReference>
<evidence type="ECO:0000313" key="2">
    <source>
        <dbReference type="Proteomes" id="UP001548832"/>
    </source>
</evidence>
<name>A0ABV2D735_9HYPH</name>
<dbReference type="RefSeq" id="WP_354457922.1">
    <property type="nucleotide sequence ID" value="NZ_JBEWSZ010000001.1"/>
</dbReference>
<keyword evidence="2" id="KW-1185">Reference proteome</keyword>
<protein>
    <submittedName>
        <fullName evidence="1">Uncharacterized protein</fullName>
    </submittedName>
</protein>
<reference evidence="1 2" key="1">
    <citation type="submission" date="2024-06" db="EMBL/GenBank/DDBJ databases">
        <authorList>
            <person name="Kim D.-U."/>
        </authorList>
    </citation>
    <scope>NUCLEOTIDE SEQUENCE [LARGE SCALE GENOMIC DNA]</scope>
    <source>
        <strain evidence="1 2">KACC15460</strain>
    </source>
</reference>
<evidence type="ECO:0000313" key="1">
    <source>
        <dbReference type="EMBL" id="MET2825845.1"/>
    </source>
</evidence>
<dbReference type="EMBL" id="JBEWSZ010000001">
    <property type="protein sequence ID" value="MET2825845.1"/>
    <property type="molecule type" value="Genomic_DNA"/>
</dbReference>
<organism evidence="1 2">
    <name type="scientific">Mesorhizobium shangrilense</name>
    <dbReference type="NCBI Taxonomy" id="460060"/>
    <lineage>
        <taxon>Bacteria</taxon>
        <taxon>Pseudomonadati</taxon>
        <taxon>Pseudomonadota</taxon>
        <taxon>Alphaproteobacteria</taxon>
        <taxon>Hyphomicrobiales</taxon>
        <taxon>Phyllobacteriaceae</taxon>
        <taxon>Mesorhizobium</taxon>
    </lineage>
</organism>
<comment type="caution">
    <text evidence="1">The sequence shown here is derived from an EMBL/GenBank/DDBJ whole genome shotgun (WGS) entry which is preliminary data.</text>
</comment>
<accession>A0ABV2D735</accession>
<gene>
    <name evidence="1" type="ORF">ABVQ20_02530</name>
</gene>
<proteinExistence type="predicted"/>